<keyword evidence="3" id="KW-0418">Kinase</keyword>
<dbReference type="InterPro" id="IPR050167">
    <property type="entry name" value="Ser_Thr_protein_kinase"/>
</dbReference>
<dbReference type="SMART" id="SM00220">
    <property type="entry name" value="S_TKc"/>
    <property type="match status" value="1"/>
</dbReference>
<dbReference type="GO" id="GO:0004674">
    <property type="term" value="F:protein serine/threonine kinase activity"/>
    <property type="evidence" value="ECO:0007669"/>
    <property type="project" value="UniProtKB-KW"/>
</dbReference>
<evidence type="ECO:0000256" key="1">
    <source>
        <dbReference type="SAM" id="MobiDB-lite"/>
    </source>
</evidence>
<dbReference type="GO" id="GO:0007165">
    <property type="term" value="P:signal transduction"/>
    <property type="evidence" value="ECO:0007669"/>
    <property type="project" value="TreeGrafter"/>
</dbReference>
<feature type="domain" description="Protein kinase" evidence="2">
    <location>
        <begin position="117"/>
        <end position="476"/>
    </location>
</feature>
<gene>
    <name evidence="3" type="ORF">IV203_013514</name>
</gene>
<dbReference type="PANTHER" id="PTHR23257">
    <property type="entry name" value="SERINE-THREONINE PROTEIN KINASE"/>
    <property type="match status" value="1"/>
</dbReference>
<name>A0A9K3M590_9STRA</name>
<feature type="compositionally biased region" description="Basic and acidic residues" evidence="1">
    <location>
        <begin position="142"/>
        <end position="171"/>
    </location>
</feature>
<keyword evidence="3" id="KW-0808">Transferase</keyword>
<dbReference type="Proteomes" id="UP000693970">
    <property type="component" value="Unassembled WGS sequence"/>
</dbReference>
<dbReference type="InterPro" id="IPR000719">
    <property type="entry name" value="Prot_kinase_dom"/>
</dbReference>
<evidence type="ECO:0000259" key="2">
    <source>
        <dbReference type="PROSITE" id="PS50011"/>
    </source>
</evidence>
<dbReference type="GO" id="GO:0005524">
    <property type="term" value="F:ATP binding"/>
    <property type="evidence" value="ECO:0007669"/>
    <property type="project" value="InterPro"/>
</dbReference>
<protein>
    <submittedName>
        <fullName evidence="3">Serine/threonine protein kinase</fullName>
    </submittedName>
</protein>
<feature type="compositionally biased region" description="Low complexity" evidence="1">
    <location>
        <begin position="1"/>
        <end position="16"/>
    </location>
</feature>
<dbReference type="Pfam" id="PF00069">
    <property type="entry name" value="Pkinase"/>
    <property type="match status" value="1"/>
</dbReference>
<dbReference type="GO" id="GO:0005737">
    <property type="term" value="C:cytoplasm"/>
    <property type="evidence" value="ECO:0007669"/>
    <property type="project" value="TreeGrafter"/>
</dbReference>
<reference evidence="3" key="1">
    <citation type="journal article" date="2021" name="Sci. Rep.">
        <title>Diploid genomic architecture of Nitzschia inconspicua, an elite biomass production diatom.</title>
        <authorList>
            <person name="Oliver A."/>
            <person name="Podell S."/>
            <person name="Pinowska A."/>
            <person name="Traller J.C."/>
            <person name="Smith S.R."/>
            <person name="McClure R."/>
            <person name="Beliaev A."/>
            <person name="Bohutskyi P."/>
            <person name="Hill E.A."/>
            <person name="Rabines A."/>
            <person name="Zheng H."/>
            <person name="Allen L.Z."/>
            <person name="Kuo A."/>
            <person name="Grigoriev I.V."/>
            <person name="Allen A.E."/>
            <person name="Hazlebeck D."/>
            <person name="Allen E.E."/>
        </authorList>
    </citation>
    <scope>NUCLEOTIDE SEQUENCE</scope>
    <source>
        <strain evidence="3">Hildebrandi</strain>
    </source>
</reference>
<dbReference type="EMBL" id="JAGRRH010000001">
    <property type="protein sequence ID" value="KAG7374419.1"/>
    <property type="molecule type" value="Genomic_DNA"/>
</dbReference>
<accession>A0A9K3M590</accession>
<dbReference type="AlphaFoldDB" id="A0A9K3M590"/>
<dbReference type="OrthoDB" id="192449at2759"/>
<dbReference type="PROSITE" id="PS50011">
    <property type="entry name" value="PROTEIN_KINASE_DOM"/>
    <property type="match status" value="1"/>
</dbReference>
<feature type="compositionally biased region" description="Polar residues" evidence="1">
    <location>
        <begin position="17"/>
        <end position="40"/>
    </location>
</feature>
<organism evidence="3 4">
    <name type="scientific">Nitzschia inconspicua</name>
    <dbReference type="NCBI Taxonomy" id="303405"/>
    <lineage>
        <taxon>Eukaryota</taxon>
        <taxon>Sar</taxon>
        <taxon>Stramenopiles</taxon>
        <taxon>Ochrophyta</taxon>
        <taxon>Bacillariophyta</taxon>
        <taxon>Bacillariophyceae</taxon>
        <taxon>Bacillariophycidae</taxon>
        <taxon>Bacillariales</taxon>
        <taxon>Bacillariaceae</taxon>
        <taxon>Nitzschia</taxon>
    </lineage>
</organism>
<feature type="region of interest" description="Disordered" evidence="1">
    <location>
        <begin position="1"/>
        <end position="72"/>
    </location>
</feature>
<keyword evidence="3" id="KW-0723">Serine/threonine-protein kinase</keyword>
<proteinExistence type="predicted"/>
<evidence type="ECO:0000313" key="3">
    <source>
        <dbReference type="EMBL" id="KAG7374419.1"/>
    </source>
</evidence>
<comment type="caution">
    <text evidence="3">The sequence shown here is derived from an EMBL/GenBank/DDBJ whole genome shotgun (WGS) entry which is preliminary data.</text>
</comment>
<dbReference type="PANTHER" id="PTHR23257:SF958">
    <property type="entry name" value="SERINE_THREONINE-PROTEIN KINASE WNK4"/>
    <property type="match status" value="1"/>
</dbReference>
<reference evidence="3" key="2">
    <citation type="submission" date="2021-04" db="EMBL/GenBank/DDBJ databases">
        <authorList>
            <person name="Podell S."/>
        </authorList>
    </citation>
    <scope>NUCLEOTIDE SEQUENCE</scope>
    <source>
        <strain evidence="3">Hildebrandi</strain>
    </source>
</reference>
<keyword evidence="4" id="KW-1185">Reference proteome</keyword>
<evidence type="ECO:0000313" key="4">
    <source>
        <dbReference type="Proteomes" id="UP000693970"/>
    </source>
</evidence>
<sequence length="489" mass="55583">MTSNNPNNTTNIDTNNYILSKSSDRLSTTSKTEEIMTNTSDVDEKEQEDGKENQDQNDGTPKASAINNSNNDHLLKIGDYDMDYLIERATKKIDKRTSDWDVLNHSLDVPKLSIKEFEIGRFLGEGGFFKVHEIQKITLEKTADDDTSESEARESEELQDMKSRIRSDDKGSGVGSALIVQDRRFMEKNCCRPSQSGGKLNCRYAIKMMKKGALSDPGLFVNTLVDMAIEAKFLSSLRHPNIIKMRGISTDFIAAGADSFIILDRLYQTLTERIASWKDKKENGFGFVFDFRGKKSKAFLAERLTVAFDVANALEYLHDRNIIYRDLKPDNLGFDVRGDVKLFDFGLATEFDKEKHGSYKLTGDTGTIRYMAPEVAMEQSYTEKADVYSFGILLWQIMSLETPYGKLHGGKIEYSVCHLGLRPKLDPSWPPSVLKLLEDCFARNPPRRPSMEVICTVLQREANSLADKKIRDEEWMDKSKTAQSERYFE</sequence>
<feature type="region of interest" description="Disordered" evidence="1">
    <location>
        <begin position="142"/>
        <end position="174"/>
    </location>
</feature>